<accession>X1SNX3</accession>
<feature type="non-terminal residue" evidence="3">
    <location>
        <position position="263"/>
    </location>
</feature>
<dbReference type="InterPro" id="IPR043129">
    <property type="entry name" value="ATPase_NBD"/>
</dbReference>
<dbReference type="Pfam" id="PF01047">
    <property type="entry name" value="MarR"/>
    <property type="match status" value="1"/>
</dbReference>
<dbReference type="PANTHER" id="PTHR18964:SF149">
    <property type="entry name" value="BIFUNCTIONAL UDP-N-ACETYLGLUCOSAMINE 2-EPIMERASE_N-ACETYLMANNOSAMINE KINASE"/>
    <property type="match status" value="1"/>
</dbReference>
<evidence type="ECO:0000259" key="2">
    <source>
        <dbReference type="Pfam" id="PF01047"/>
    </source>
</evidence>
<dbReference type="EMBL" id="BARW01015425">
    <property type="protein sequence ID" value="GAI94638.1"/>
    <property type="molecule type" value="Genomic_DNA"/>
</dbReference>
<dbReference type="PROSITE" id="PS01125">
    <property type="entry name" value="ROK"/>
    <property type="match status" value="1"/>
</dbReference>
<dbReference type="InterPro" id="IPR036388">
    <property type="entry name" value="WH-like_DNA-bd_sf"/>
</dbReference>
<dbReference type="Gene3D" id="1.10.10.10">
    <property type="entry name" value="Winged helix-like DNA-binding domain superfamily/Winged helix DNA-binding domain"/>
    <property type="match status" value="1"/>
</dbReference>
<sequence>MTDRLNGASTQTLRKVNKSLVLSIIHNHDPISRAEIAKVANLSVATVNNLAAELLKEKIIIETRYQESTGGRKSGLLEINSDNLFLIGVELGETEITTLLANSKLGKKALKKTSIDESENKPDKIISAIIASINSVISDHNIPLEKVLGVGVGVPGLVDRDRGISIFAPNWGWHDVPLKEKIEQALGIPTYVDNGAKVMALGEKWAGAAQGTSNVIALIIGTGLGAGIIVNGKMCRGASESAGEWGHMIIDVNGPKCSCGNRG</sequence>
<dbReference type="SUPFAM" id="SSF46785">
    <property type="entry name" value="Winged helix' DNA-binding domain"/>
    <property type="match status" value="1"/>
</dbReference>
<comment type="caution">
    <text evidence="3">The sequence shown here is derived from an EMBL/GenBank/DDBJ whole genome shotgun (WGS) entry which is preliminary data.</text>
</comment>
<dbReference type="Gene3D" id="3.30.420.40">
    <property type="match status" value="2"/>
</dbReference>
<organism evidence="3">
    <name type="scientific">marine sediment metagenome</name>
    <dbReference type="NCBI Taxonomy" id="412755"/>
    <lineage>
        <taxon>unclassified sequences</taxon>
        <taxon>metagenomes</taxon>
        <taxon>ecological metagenomes</taxon>
    </lineage>
</organism>
<dbReference type="InterPro" id="IPR000600">
    <property type="entry name" value="ROK"/>
</dbReference>
<dbReference type="Pfam" id="PF00480">
    <property type="entry name" value="ROK"/>
    <property type="match status" value="1"/>
</dbReference>
<dbReference type="GO" id="GO:0003700">
    <property type="term" value="F:DNA-binding transcription factor activity"/>
    <property type="evidence" value="ECO:0007669"/>
    <property type="project" value="InterPro"/>
</dbReference>
<dbReference type="InterPro" id="IPR036390">
    <property type="entry name" value="WH_DNA-bd_sf"/>
</dbReference>
<proteinExistence type="inferred from homology"/>
<dbReference type="SUPFAM" id="SSF53067">
    <property type="entry name" value="Actin-like ATPase domain"/>
    <property type="match status" value="1"/>
</dbReference>
<protein>
    <recommendedName>
        <fullName evidence="2">HTH marR-type domain-containing protein</fullName>
    </recommendedName>
</protein>
<name>X1SNX3_9ZZZZ</name>
<dbReference type="PANTHER" id="PTHR18964">
    <property type="entry name" value="ROK (REPRESSOR, ORF, KINASE) FAMILY"/>
    <property type="match status" value="1"/>
</dbReference>
<dbReference type="InterPro" id="IPR000835">
    <property type="entry name" value="HTH_MarR-typ"/>
</dbReference>
<reference evidence="3" key="1">
    <citation type="journal article" date="2014" name="Front. Microbiol.">
        <title>High frequency of phylogenetically diverse reductive dehalogenase-homologous genes in deep subseafloor sedimentary metagenomes.</title>
        <authorList>
            <person name="Kawai M."/>
            <person name="Futagami T."/>
            <person name="Toyoda A."/>
            <person name="Takaki Y."/>
            <person name="Nishi S."/>
            <person name="Hori S."/>
            <person name="Arai W."/>
            <person name="Tsubouchi T."/>
            <person name="Morono Y."/>
            <person name="Uchiyama I."/>
            <person name="Ito T."/>
            <person name="Fujiyama A."/>
            <person name="Inagaki F."/>
            <person name="Takami H."/>
        </authorList>
    </citation>
    <scope>NUCLEOTIDE SEQUENCE</scope>
    <source>
        <strain evidence="3">Expedition CK06-06</strain>
    </source>
</reference>
<evidence type="ECO:0000256" key="1">
    <source>
        <dbReference type="ARBA" id="ARBA00006479"/>
    </source>
</evidence>
<evidence type="ECO:0000313" key="3">
    <source>
        <dbReference type="EMBL" id="GAI94638.1"/>
    </source>
</evidence>
<feature type="domain" description="HTH marR-type" evidence="2">
    <location>
        <begin position="20"/>
        <end position="60"/>
    </location>
</feature>
<gene>
    <name evidence="3" type="ORF">S12H4_27080</name>
</gene>
<dbReference type="AlphaFoldDB" id="X1SNX3"/>
<comment type="similarity">
    <text evidence="1">Belongs to the ROK (NagC/XylR) family.</text>
</comment>
<dbReference type="InterPro" id="IPR049874">
    <property type="entry name" value="ROK_cs"/>
</dbReference>